<sequence length="58" mass="6592">MPQQEDDEDDGDEEAAETHAVINQALNVLNSLLSFKKHKKDANSMELTLLMHIERSLQ</sequence>
<gene>
    <name evidence="1" type="ORF">BGTH12_LOCUS1691</name>
</gene>
<dbReference type="EMBL" id="CAJHIT010000003">
    <property type="protein sequence ID" value="CAD6500333.1"/>
    <property type="molecule type" value="Genomic_DNA"/>
</dbReference>
<evidence type="ECO:0000313" key="1">
    <source>
        <dbReference type="EMBL" id="CAD6500333.1"/>
    </source>
</evidence>
<proteinExistence type="predicted"/>
<name>A0A9W4GDD1_BLUGR</name>
<dbReference type="Proteomes" id="UP000683417">
    <property type="component" value="Unassembled WGS sequence"/>
</dbReference>
<accession>A0A9W4GDD1</accession>
<evidence type="ECO:0000313" key="2">
    <source>
        <dbReference type="Proteomes" id="UP000683417"/>
    </source>
</evidence>
<protein>
    <submittedName>
        <fullName evidence="1">BgTH12-07511</fullName>
    </submittedName>
</protein>
<dbReference type="AlphaFoldDB" id="A0A9W4GDD1"/>
<reference evidence="1" key="1">
    <citation type="submission" date="2020-10" db="EMBL/GenBank/DDBJ databases">
        <authorList>
            <person name="Muller C M."/>
        </authorList>
    </citation>
    <scope>NUCLEOTIDE SEQUENCE</scope>
    <source>
        <strain evidence="1">THUN-12</strain>
    </source>
</reference>
<comment type="caution">
    <text evidence="1">The sequence shown here is derived from an EMBL/GenBank/DDBJ whole genome shotgun (WGS) entry which is preliminary data.</text>
</comment>
<organism evidence="1 2">
    <name type="scientific">Blumeria graminis f. sp. triticale</name>
    <dbReference type="NCBI Taxonomy" id="1689686"/>
    <lineage>
        <taxon>Eukaryota</taxon>
        <taxon>Fungi</taxon>
        <taxon>Dikarya</taxon>
        <taxon>Ascomycota</taxon>
        <taxon>Pezizomycotina</taxon>
        <taxon>Leotiomycetes</taxon>
        <taxon>Erysiphales</taxon>
        <taxon>Erysiphaceae</taxon>
        <taxon>Blumeria</taxon>
    </lineage>
</organism>